<dbReference type="EMBL" id="ANPB02000011">
    <property type="protein sequence ID" value="KAF4474092.1"/>
    <property type="molecule type" value="Genomic_DNA"/>
</dbReference>
<evidence type="ECO:0000313" key="2">
    <source>
        <dbReference type="EMBL" id="KAF4474092.1"/>
    </source>
</evidence>
<evidence type="ECO:0000313" key="3">
    <source>
        <dbReference type="Proteomes" id="UP000011096"/>
    </source>
</evidence>
<accession>A0A7J6ICW2</accession>
<feature type="region of interest" description="Disordered" evidence="1">
    <location>
        <begin position="1"/>
        <end position="20"/>
    </location>
</feature>
<dbReference type="AlphaFoldDB" id="A0A7J6ICW2"/>
<sequence>MAANNINTPGSTGSSSTHAGLTAAQLQRASKLKEARQGLDQRGLAYNGIPVLTKDMNFELWENNVKSAFRMLGLLVYIIHDAIPDGYTAETVFTNDESKFIDDPTYIGDPGVEELILAKSLLQKKVDYKLMEEMVEDGLPVTSTAFQIIKKAKEFTQKFHKLAVGKIYDDWNHMSRVDYGNTKDFITDLYSKFTKLNGSGLQLSNKALAYRIIWGFRRFDQAKADSMENDFVMGIRNHEDLVRELKGLGEKEAHEQASQSVGINKKNKQTPTQQKGAKRKGTEWRHCNDCKVKHPEMLHKCQTCNCYHKANSTCPVPCNKCPYRHYRDCTNRYNRFEHLNNLQPASQANNTTPQASNSVFASAGLAQDSVFGNSGINIEAIHQTEAYKQSPRHQVARRTLPIFPVEEHLAKGHSHPLGPQLSVQGLPNAERVEQHTGKPNHQTGGHSASREATVTEDIGFAEIAIEDEDEDGTNIQDAHLDRYVMSTASLRRTDSFMLDTGASRHILNDLGVFEELRDLPQGLSMNCVGRKDQIGKAVGTAKVIATKPNGKTTTF</sequence>
<dbReference type="OrthoDB" id="4856487at2759"/>
<feature type="region of interest" description="Disordered" evidence="1">
    <location>
        <begin position="433"/>
        <end position="453"/>
    </location>
</feature>
<dbReference type="InParanoid" id="A0A7J6ICW2"/>
<comment type="caution">
    <text evidence="2">The sequence shown here is derived from an EMBL/GenBank/DDBJ whole genome shotgun (WGS) entry which is preliminary data.</text>
</comment>
<gene>
    <name evidence="2" type="ORF">CGGC5_v017217</name>
</gene>
<evidence type="ECO:0000256" key="1">
    <source>
        <dbReference type="SAM" id="MobiDB-lite"/>
    </source>
</evidence>
<proteinExistence type="predicted"/>
<feature type="region of interest" description="Disordered" evidence="1">
    <location>
        <begin position="253"/>
        <end position="280"/>
    </location>
</feature>
<reference evidence="2 3" key="1">
    <citation type="submission" date="2012-08" db="EMBL/GenBank/DDBJ databases">
        <authorList>
            <person name="Gan P.H.P."/>
            <person name="Ikeda K."/>
            <person name="Irieda H."/>
            <person name="Narusaka M."/>
            <person name="O'Connell R.J."/>
            <person name="Narusaka Y."/>
            <person name="Takano Y."/>
            <person name="Kubo Y."/>
            <person name="Shirasu K."/>
        </authorList>
    </citation>
    <scope>NUCLEOTIDE SEQUENCE [LARGE SCALE GENOMIC DNA]</scope>
    <source>
        <strain evidence="2 3">Nara gc5</strain>
    </source>
</reference>
<organism evidence="2 3">
    <name type="scientific">Colletotrichum fructicola (strain Nara gc5)</name>
    <name type="common">Anthracnose fungus</name>
    <name type="synonym">Colletotrichum gloeosporioides (strain Nara gc5)</name>
    <dbReference type="NCBI Taxonomy" id="1213859"/>
    <lineage>
        <taxon>Eukaryota</taxon>
        <taxon>Fungi</taxon>
        <taxon>Dikarya</taxon>
        <taxon>Ascomycota</taxon>
        <taxon>Pezizomycotina</taxon>
        <taxon>Sordariomycetes</taxon>
        <taxon>Hypocreomycetidae</taxon>
        <taxon>Glomerellales</taxon>
        <taxon>Glomerellaceae</taxon>
        <taxon>Colletotrichum</taxon>
        <taxon>Colletotrichum gloeosporioides species complex</taxon>
    </lineage>
</organism>
<keyword evidence="3" id="KW-1185">Reference proteome</keyword>
<protein>
    <submittedName>
        <fullName evidence="2">Uncharacterized protein</fullName>
    </submittedName>
</protein>
<dbReference type="RefSeq" id="XP_066006857.1">
    <property type="nucleotide sequence ID" value="XM_066153834.1"/>
</dbReference>
<reference evidence="2 3" key="2">
    <citation type="submission" date="2020-04" db="EMBL/GenBank/DDBJ databases">
        <title>Genome sequencing and assembly of multiple isolates from the Colletotrichum gloeosporioides species complex.</title>
        <authorList>
            <person name="Gan P."/>
            <person name="Shirasu K."/>
        </authorList>
    </citation>
    <scope>NUCLEOTIDE SEQUENCE [LARGE SCALE GENOMIC DNA]</scope>
    <source>
        <strain evidence="2 3">Nara gc5</strain>
    </source>
</reference>
<feature type="compositionally biased region" description="Polar residues" evidence="1">
    <location>
        <begin position="437"/>
        <end position="452"/>
    </location>
</feature>
<dbReference type="GeneID" id="90980735"/>
<name>A0A7J6ICW2_COLFN</name>
<dbReference type="Proteomes" id="UP000011096">
    <property type="component" value="Unassembled WGS sequence"/>
</dbReference>